<evidence type="ECO:0000313" key="2">
    <source>
        <dbReference type="Proteomes" id="UP000266841"/>
    </source>
</evidence>
<name>K0R4T5_THAOC</name>
<comment type="caution">
    <text evidence="1">The sequence shown here is derived from an EMBL/GenBank/DDBJ whole genome shotgun (WGS) entry which is preliminary data.</text>
</comment>
<dbReference type="EMBL" id="AGNL01046189">
    <property type="protein sequence ID" value="EJK48178.1"/>
    <property type="molecule type" value="Genomic_DNA"/>
</dbReference>
<dbReference type="AlphaFoldDB" id="K0R4T5"/>
<dbReference type="Proteomes" id="UP000266841">
    <property type="component" value="Unassembled WGS sequence"/>
</dbReference>
<organism evidence="1 2">
    <name type="scientific">Thalassiosira oceanica</name>
    <name type="common">Marine diatom</name>
    <dbReference type="NCBI Taxonomy" id="159749"/>
    <lineage>
        <taxon>Eukaryota</taxon>
        <taxon>Sar</taxon>
        <taxon>Stramenopiles</taxon>
        <taxon>Ochrophyta</taxon>
        <taxon>Bacillariophyta</taxon>
        <taxon>Coscinodiscophyceae</taxon>
        <taxon>Thalassiosirophycidae</taxon>
        <taxon>Thalassiosirales</taxon>
        <taxon>Thalassiosiraceae</taxon>
        <taxon>Thalassiosira</taxon>
    </lineage>
</organism>
<reference evidence="1 2" key="1">
    <citation type="journal article" date="2012" name="Genome Biol.">
        <title>Genome and low-iron response of an oceanic diatom adapted to chronic iron limitation.</title>
        <authorList>
            <person name="Lommer M."/>
            <person name="Specht M."/>
            <person name="Roy A.S."/>
            <person name="Kraemer L."/>
            <person name="Andreson R."/>
            <person name="Gutowska M.A."/>
            <person name="Wolf J."/>
            <person name="Bergner S.V."/>
            <person name="Schilhabel M.B."/>
            <person name="Klostermeier U.C."/>
            <person name="Beiko R.G."/>
            <person name="Rosenstiel P."/>
            <person name="Hippler M."/>
            <person name="Laroche J."/>
        </authorList>
    </citation>
    <scope>NUCLEOTIDE SEQUENCE [LARGE SCALE GENOMIC DNA]</scope>
    <source>
        <strain evidence="1 2">CCMP1005</strain>
    </source>
</reference>
<protein>
    <submittedName>
        <fullName evidence="1">Uncharacterized protein</fullName>
    </submittedName>
</protein>
<proteinExistence type="predicted"/>
<accession>K0R4T5</accession>
<keyword evidence="2" id="KW-1185">Reference proteome</keyword>
<gene>
    <name evidence="1" type="ORF">THAOC_33053</name>
</gene>
<sequence length="189" mass="20760">MSQSTLSCPLYNCFPPDHSHSASTRATVVHTHLGRLVVHPALLDDLPHAPVVFPPVLVVQPAGLGVGRARRVGIAQQTLYAREYRANVVDRTPLVLQYVEADLPVVVYVRVEHLRQEPHGGSLVGVVLRELEGQFERPALPRRVVRAEDDRLPHHDRVGHGGARHARGRVILETAEVAEEASAGGRRHA</sequence>
<evidence type="ECO:0000313" key="1">
    <source>
        <dbReference type="EMBL" id="EJK48178.1"/>
    </source>
</evidence>